<feature type="coiled-coil region" evidence="1">
    <location>
        <begin position="141"/>
        <end position="168"/>
    </location>
</feature>
<evidence type="ECO:0000259" key="3">
    <source>
        <dbReference type="Pfam" id="PF06580"/>
    </source>
</evidence>
<dbReference type="RefSeq" id="WP_310028074.1">
    <property type="nucleotide sequence ID" value="NZ_JAVDVI010000017.1"/>
</dbReference>
<keyword evidence="4" id="KW-0418">Kinase</keyword>
<feature type="transmembrane region" description="Helical" evidence="2">
    <location>
        <begin position="75"/>
        <end position="98"/>
    </location>
</feature>
<dbReference type="Pfam" id="PF06580">
    <property type="entry name" value="His_kinase"/>
    <property type="match status" value="1"/>
</dbReference>
<evidence type="ECO:0000256" key="2">
    <source>
        <dbReference type="SAM" id="Phobius"/>
    </source>
</evidence>
<protein>
    <submittedName>
        <fullName evidence="4">Sensor histidine kinase YesM</fullName>
    </submittedName>
</protein>
<dbReference type="PANTHER" id="PTHR34220">
    <property type="entry name" value="SENSOR HISTIDINE KINASE YPDA"/>
    <property type="match status" value="1"/>
</dbReference>
<reference evidence="4 5" key="1">
    <citation type="submission" date="2023-07" db="EMBL/GenBank/DDBJ databases">
        <title>Sorghum-associated microbial communities from plants grown in Nebraska, USA.</title>
        <authorList>
            <person name="Schachtman D."/>
        </authorList>
    </citation>
    <scope>NUCLEOTIDE SEQUENCE [LARGE SCALE GENOMIC DNA]</scope>
    <source>
        <strain evidence="4 5">3773</strain>
    </source>
</reference>
<name>A0ABU1TTP1_9FLAO</name>
<dbReference type="InterPro" id="IPR050640">
    <property type="entry name" value="Bact_2-comp_sensor_kinase"/>
</dbReference>
<dbReference type="Proteomes" id="UP001255185">
    <property type="component" value="Unassembled WGS sequence"/>
</dbReference>
<keyword evidence="4" id="KW-0808">Transferase</keyword>
<sequence>MKSATTLKNILSIIIVIVLINTIQIYTLYQTRKFGDIDFFDFQDHVFGIITCCISFISTYYSWQFISKRYNQKTIKIGLSFLFALVVFSVLSSIFFGLYRYLIYGFGTSLWMMVGNIVFGVTMSHLYISGYTIAYLHFKNSKEMALDIERLEKEKEIFKSKMLQKNLEPHFLFNNLSVLSSLSRKNQEEMETFIDDFSDVYRYFLKHSEQEIVPLTEELHFIKGYTNLIEKRFNKAYKIVNTIEDKTGFILPCTLQLGIENALKHNRGSENNPLIIELYRIENTVFIKNKLQPVENVSSSNIGNQYLKKHYKLLFDLDINFIKTATEYCVEIPLIP</sequence>
<feature type="transmembrane region" description="Helical" evidence="2">
    <location>
        <begin position="110"/>
        <end position="136"/>
    </location>
</feature>
<accession>A0ABU1TTP1</accession>
<dbReference type="InterPro" id="IPR010559">
    <property type="entry name" value="Sig_transdc_His_kin_internal"/>
</dbReference>
<dbReference type="EMBL" id="JAVDVI010000017">
    <property type="protein sequence ID" value="MDR6969237.1"/>
    <property type="molecule type" value="Genomic_DNA"/>
</dbReference>
<keyword evidence="1" id="KW-0175">Coiled coil</keyword>
<evidence type="ECO:0000256" key="1">
    <source>
        <dbReference type="SAM" id="Coils"/>
    </source>
</evidence>
<keyword evidence="2" id="KW-0812">Transmembrane</keyword>
<dbReference type="GO" id="GO:0016301">
    <property type="term" value="F:kinase activity"/>
    <property type="evidence" value="ECO:0007669"/>
    <property type="project" value="UniProtKB-KW"/>
</dbReference>
<feature type="transmembrane region" description="Helical" evidence="2">
    <location>
        <begin position="7"/>
        <end position="26"/>
    </location>
</feature>
<keyword evidence="5" id="KW-1185">Reference proteome</keyword>
<keyword evidence="2" id="KW-1133">Transmembrane helix</keyword>
<evidence type="ECO:0000313" key="5">
    <source>
        <dbReference type="Proteomes" id="UP001255185"/>
    </source>
</evidence>
<keyword evidence="2" id="KW-0472">Membrane</keyword>
<proteinExistence type="predicted"/>
<evidence type="ECO:0000313" key="4">
    <source>
        <dbReference type="EMBL" id="MDR6969237.1"/>
    </source>
</evidence>
<gene>
    <name evidence="4" type="ORF">J2X31_003264</name>
</gene>
<feature type="domain" description="Signal transduction histidine kinase internal region" evidence="3">
    <location>
        <begin position="160"/>
        <end position="235"/>
    </location>
</feature>
<comment type="caution">
    <text evidence="4">The sequence shown here is derived from an EMBL/GenBank/DDBJ whole genome shotgun (WGS) entry which is preliminary data.</text>
</comment>
<feature type="transmembrane region" description="Helical" evidence="2">
    <location>
        <begin position="46"/>
        <end position="63"/>
    </location>
</feature>
<dbReference type="PANTHER" id="PTHR34220:SF7">
    <property type="entry name" value="SENSOR HISTIDINE KINASE YPDA"/>
    <property type="match status" value="1"/>
</dbReference>
<organism evidence="4 5">
    <name type="scientific">Flavobacterium arsenatis</name>
    <dbReference type="NCBI Taxonomy" id="1484332"/>
    <lineage>
        <taxon>Bacteria</taxon>
        <taxon>Pseudomonadati</taxon>
        <taxon>Bacteroidota</taxon>
        <taxon>Flavobacteriia</taxon>
        <taxon>Flavobacteriales</taxon>
        <taxon>Flavobacteriaceae</taxon>
        <taxon>Flavobacterium</taxon>
    </lineage>
</organism>